<feature type="transmembrane region" description="Helical" evidence="8">
    <location>
        <begin position="219"/>
        <end position="241"/>
    </location>
</feature>
<evidence type="ECO:0000259" key="9">
    <source>
        <dbReference type="PROSITE" id="PS50850"/>
    </source>
</evidence>
<feature type="transmembrane region" description="Helical" evidence="8">
    <location>
        <begin position="128"/>
        <end position="151"/>
    </location>
</feature>
<evidence type="ECO:0000256" key="1">
    <source>
        <dbReference type="ARBA" id="ARBA00004141"/>
    </source>
</evidence>
<dbReference type="PROSITE" id="PS50850">
    <property type="entry name" value="MFS"/>
    <property type="match status" value="1"/>
</dbReference>
<feature type="transmembrane region" description="Helical" evidence="8">
    <location>
        <begin position="99"/>
        <end position="116"/>
    </location>
</feature>
<comment type="subcellular location">
    <subcellularLocation>
        <location evidence="1">Membrane</location>
        <topology evidence="1">Multi-pass membrane protein</topology>
    </subcellularLocation>
</comment>
<dbReference type="AlphaFoldDB" id="A0A1V6SP84"/>
<keyword evidence="3 8" id="KW-0812">Transmembrane</keyword>
<keyword evidence="5 8" id="KW-0472">Membrane</keyword>
<dbReference type="Gene3D" id="1.20.1250.20">
    <property type="entry name" value="MFS general substrate transporter like domains"/>
    <property type="match status" value="2"/>
</dbReference>
<dbReference type="GO" id="GO:0016020">
    <property type="term" value="C:membrane"/>
    <property type="evidence" value="ECO:0007669"/>
    <property type="project" value="UniProtKB-SubCell"/>
</dbReference>
<dbReference type="Proteomes" id="UP000191285">
    <property type="component" value="Unassembled WGS sequence"/>
</dbReference>
<evidence type="ECO:0000256" key="3">
    <source>
        <dbReference type="ARBA" id="ARBA00022692"/>
    </source>
</evidence>
<keyword evidence="4 8" id="KW-1133">Transmembrane helix</keyword>
<sequence>MSGPKPSEQHVERVGSPDPDSFPNKHTAVDEELRRYVVAADSIEIDEATSKRLRRLIDKRVLIVMVGTYFLQSLDKNAISFAAIMGIQEDAHLVGQDYSWLHTVIYFGILFAEYPTNILVQKLPIGKYLAANIFLWGLTLTMNVFGFNFAILCALRVLLGVFEAVSQPTFLLLSSMWYKREEQAHIVAYWYGMNGVQGIVGGLFAYGMSHVHSPVLKSWQFLFVLLGCVTCLWSLFVLWWMPDSPMRAKCYSETDRVLIIERVRANQTGIQNRKFKKEHVYEAMKDLQVWLYILIQIVIQIPTGGLGSFSTILIKNFGFTELETELLSMVNGAVQCVVLLSAAWLSRHYNQTILFQFAFLMPNIAGTAALMAVPISSSTKVGLLIAYWSTLSFWGTTVLLMSLLSRNVAGQTKKSVSTASLFLAWAVGNMIGPQVFQSKDAPRYFTCFSVHMGCYGCIIILLGILRWHLRCENIKRDLLQEEDWRASEANLGNAFDDLTDKENLSFRYRY</sequence>
<evidence type="ECO:0000256" key="6">
    <source>
        <dbReference type="ARBA" id="ARBA00037968"/>
    </source>
</evidence>
<evidence type="ECO:0000256" key="4">
    <source>
        <dbReference type="ARBA" id="ARBA00022989"/>
    </source>
</evidence>
<evidence type="ECO:0000256" key="7">
    <source>
        <dbReference type="SAM" id="MobiDB-lite"/>
    </source>
</evidence>
<dbReference type="OrthoDB" id="6730379at2759"/>
<dbReference type="STRING" id="303698.A0A1V6SP84"/>
<feature type="domain" description="Major facilitator superfamily (MFS) profile" evidence="9">
    <location>
        <begin position="61"/>
        <end position="474"/>
    </location>
</feature>
<dbReference type="FunFam" id="1.20.1250.20:FF:000064">
    <property type="entry name" value="MFS allantoate transporter"/>
    <property type="match status" value="1"/>
</dbReference>
<comment type="caution">
    <text evidence="10">The sequence shown here is derived from an EMBL/GenBank/DDBJ whole genome shotgun (WGS) entry which is preliminary data.</text>
</comment>
<protein>
    <recommendedName>
        <fullName evidence="9">Major facilitator superfamily (MFS) profile domain-containing protein</fullName>
    </recommendedName>
</protein>
<name>A0A1V6SP84_9EURO</name>
<proteinExistence type="inferred from homology"/>
<feature type="transmembrane region" description="Helical" evidence="8">
    <location>
        <begin position="186"/>
        <end position="207"/>
    </location>
</feature>
<dbReference type="InterPro" id="IPR036259">
    <property type="entry name" value="MFS_trans_sf"/>
</dbReference>
<dbReference type="SUPFAM" id="SSF103473">
    <property type="entry name" value="MFS general substrate transporter"/>
    <property type="match status" value="1"/>
</dbReference>
<evidence type="ECO:0000256" key="2">
    <source>
        <dbReference type="ARBA" id="ARBA00022448"/>
    </source>
</evidence>
<feature type="region of interest" description="Disordered" evidence="7">
    <location>
        <begin position="1"/>
        <end position="25"/>
    </location>
</feature>
<feature type="transmembrane region" description="Helical" evidence="8">
    <location>
        <begin position="61"/>
        <end position="87"/>
    </location>
</feature>
<feature type="transmembrane region" description="Helical" evidence="8">
    <location>
        <begin position="157"/>
        <end position="174"/>
    </location>
</feature>
<reference evidence="11" key="1">
    <citation type="journal article" date="2017" name="Nat. Microbiol.">
        <title>Global analysis of biosynthetic gene clusters reveals vast potential of secondary metabolite production in Penicillium species.</title>
        <authorList>
            <person name="Nielsen J.C."/>
            <person name="Grijseels S."/>
            <person name="Prigent S."/>
            <person name="Ji B."/>
            <person name="Dainat J."/>
            <person name="Nielsen K.F."/>
            <person name="Frisvad J.C."/>
            <person name="Workman M."/>
            <person name="Nielsen J."/>
        </authorList>
    </citation>
    <scope>NUCLEOTIDE SEQUENCE [LARGE SCALE GENOMIC DNA]</scope>
    <source>
        <strain evidence="11">IBT 24891</strain>
    </source>
</reference>
<keyword evidence="2" id="KW-0813">Transport</keyword>
<feature type="transmembrane region" description="Helical" evidence="8">
    <location>
        <begin position="416"/>
        <end position="436"/>
    </location>
</feature>
<feature type="transmembrane region" description="Helical" evidence="8">
    <location>
        <begin position="289"/>
        <end position="314"/>
    </location>
</feature>
<dbReference type="InterPro" id="IPR020846">
    <property type="entry name" value="MFS_dom"/>
</dbReference>
<gene>
    <name evidence="10" type="ORF">PENSTE_c027G09092</name>
</gene>
<keyword evidence="11" id="KW-1185">Reference proteome</keyword>
<evidence type="ECO:0000313" key="10">
    <source>
        <dbReference type="EMBL" id="OQE15678.1"/>
    </source>
</evidence>
<dbReference type="Pfam" id="PF07690">
    <property type="entry name" value="MFS_1"/>
    <property type="match status" value="1"/>
</dbReference>
<dbReference type="PANTHER" id="PTHR43791">
    <property type="entry name" value="PERMEASE-RELATED"/>
    <property type="match status" value="1"/>
</dbReference>
<feature type="transmembrane region" description="Helical" evidence="8">
    <location>
        <begin position="385"/>
        <end position="404"/>
    </location>
</feature>
<evidence type="ECO:0000313" key="11">
    <source>
        <dbReference type="Proteomes" id="UP000191285"/>
    </source>
</evidence>
<dbReference type="InterPro" id="IPR011701">
    <property type="entry name" value="MFS"/>
</dbReference>
<feature type="transmembrane region" description="Helical" evidence="8">
    <location>
        <begin position="326"/>
        <end position="346"/>
    </location>
</feature>
<organism evidence="10 11">
    <name type="scientific">Penicillium steckii</name>
    <dbReference type="NCBI Taxonomy" id="303698"/>
    <lineage>
        <taxon>Eukaryota</taxon>
        <taxon>Fungi</taxon>
        <taxon>Dikarya</taxon>
        <taxon>Ascomycota</taxon>
        <taxon>Pezizomycotina</taxon>
        <taxon>Eurotiomycetes</taxon>
        <taxon>Eurotiomycetidae</taxon>
        <taxon>Eurotiales</taxon>
        <taxon>Aspergillaceae</taxon>
        <taxon>Penicillium</taxon>
    </lineage>
</organism>
<feature type="transmembrane region" description="Helical" evidence="8">
    <location>
        <begin position="353"/>
        <end position="373"/>
    </location>
</feature>
<dbReference type="EMBL" id="MLKD01000027">
    <property type="protein sequence ID" value="OQE15678.1"/>
    <property type="molecule type" value="Genomic_DNA"/>
</dbReference>
<dbReference type="GO" id="GO:0033229">
    <property type="term" value="F:cysteine transmembrane transporter activity"/>
    <property type="evidence" value="ECO:0007669"/>
    <property type="project" value="TreeGrafter"/>
</dbReference>
<dbReference type="PANTHER" id="PTHR43791:SF63">
    <property type="entry name" value="HIGH AFFINITY CYSTEINE TRANSPORTER"/>
    <property type="match status" value="1"/>
</dbReference>
<feature type="transmembrane region" description="Helical" evidence="8">
    <location>
        <begin position="448"/>
        <end position="469"/>
    </location>
</feature>
<comment type="similarity">
    <text evidence="6">Belongs to the major facilitator superfamily. Allantoate permease family.</text>
</comment>
<evidence type="ECO:0000256" key="8">
    <source>
        <dbReference type="SAM" id="Phobius"/>
    </source>
</evidence>
<evidence type="ECO:0000256" key="5">
    <source>
        <dbReference type="ARBA" id="ARBA00023136"/>
    </source>
</evidence>
<accession>A0A1V6SP84</accession>